<accession>A0A0F9ELC6</accession>
<sequence length="76" mass="8782">MLELFRTIIEELDSITSSNDKREYCIARSEDLFDEFFVPIDLPGPDGIIDPLLRTAIRPIVGRIFDEISKKLKLEN</sequence>
<gene>
    <name evidence="1" type="ORF">LCGC14_2138490</name>
</gene>
<evidence type="ECO:0000313" key="1">
    <source>
        <dbReference type="EMBL" id="KKL67086.1"/>
    </source>
</evidence>
<dbReference type="AlphaFoldDB" id="A0A0F9ELC6"/>
<dbReference type="EMBL" id="LAZR01026990">
    <property type="protein sequence ID" value="KKL67086.1"/>
    <property type="molecule type" value="Genomic_DNA"/>
</dbReference>
<reference evidence="1" key="1">
    <citation type="journal article" date="2015" name="Nature">
        <title>Complex archaea that bridge the gap between prokaryotes and eukaryotes.</title>
        <authorList>
            <person name="Spang A."/>
            <person name="Saw J.H."/>
            <person name="Jorgensen S.L."/>
            <person name="Zaremba-Niedzwiedzka K."/>
            <person name="Martijn J."/>
            <person name="Lind A.E."/>
            <person name="van Eijk R."/>
            <person name="Schleper C."/>
            <person name="Guy L."/>
            <person name="Ettema T.J."/>
        </authorList>
    </citation>
    <scope>NUCLEOTIDE SEQUENCE</scope>
</reference>
<proteinExistence type="predicted"/>
<comment type="caution">
    <text evidence="1">The sequence shown here is derived from an EMBL/GenBank/DDBJ whole genome shotgun (WGS) entry which is preliminary data.</text>
</comment>
<name>A0A0F9ELC6_9ZZZZ</name>
<organism evidence="1">
    <name type="scientific">marine sediment metagenome</name>
    <dbReference type="NCBI Taxonomy" id="412755"/>
    <lineage>
        <taxon>unclassified sequences</taxon>
        <taxon>metagenomes</taxon>
        <taxon>ecological metagenomes</taxon>
    </lineage>
</organism>
<protein>
    <submittedName>
        <fullName evidence="1">Uncharacterized protein</fullName>
    </submittedName>
</protein>